<dbReference type="PROSITE" id="PS51732">
    <property type="entry name" value="ASN_GLN_ASE_3"/>
    <property type="match status" value="1"/>
</dbReference>
<dbReference type="Pfam" id="PF00710">
    <property type="entry name" value="Asparaginase"/>
    <property type="match status" value="1"/>
</dbReference>
<dbReference type="GO" id="GO:0004067">
    <property type="term" value="F:asparaginase activity"/>
    <property type="evidence" value="ECO:0007669"/>
    <property type="project" value="UniProtKB-UniRule"/>
</dbReference>
<dbReference type="EMBL" id="JABDHM010000002">
    <property type="protein sequence ID" value="KAF5226459.1"/>
    <property type="molecule type" value="Genomic_DNA"/>
</dbReference>
<dbReference type="PANTHER" id="PTHR11707">
    <property type="entry name" value="L-ASPARAGINASE"/>
    <property type="match status" value="1"/>
</dbReference>
<dbReference type="SUPFAM" id="SSF53774">
    <property type="entry name" value="Glutaminase/Asparaginase"/>
    <property type="match status" value="1"/>
</dbReference>
<dbReference type="Pfam" id="PF17763">
    <property type="entry name" value="Asparaginase_C"/>
    <property type="match status" value="1"/>
</dbReference>
<sequence length="389" mass="43566">MCTRTLLFFFFFSQCRLLPKEAAMYLWGHNSLTLKDSADPSLEMGPDTEGEEVLLINARPYTLTGVSAEKGGLSQGFIDIRKNEDLQKAGVPPFRVMELDVLRYSADQNHDDWVSLAALIRENYHKYRGFVINNGKDNMVATATALSFMLENLGRPVIFTGSCIPPERLYTDLYRNLIVALLFASCSQINEVCILFEERLFRANRTIQFSRSAISPFDSPHFPPLATIHGKMSIHRTFLRPYPHGQFRVMDNMRAVVLCLKLGPSMRRRVLLRSVELTEARAIVIIAYGGGNAPTRGGYMKEIVRKAVERDIAVCVCTQNLYGSVDLGTYAAGDQLLEVGAVSSRDMTIEATIMKLKYLIGVGLSTKEIKRFFGDVSLRGELTPPTSQL</sequence>
<protein>
    <recommendedName>
        <fullName evidence="1">asparaginase</fullName>
        <ecNumber evidence="1">3.5.1.1</ecNumber>
    </recommendedName>
</protein>
<proteinExistence type="predicted"/>
<evidence type="ECO:0000259" key="4">
    <source>
        <dbReference type="Pfam" id="PF17763"/>
    </source>
</evidence>
<dbReference type="PIRSF" id="PIRSF001220">
    <property type="entry name" value="L-ASNase_gatD"/>
    <property type="match status" value="1"/>
</dbReference>
<dbReference type="EC" id="3.5.1.1" evidence="1"/>
<dbReference type="Gene3D" id="3.40.50.1170">
    <property type="entry name" value="L-asparaginase, N-terminal domain"/>
    <property type="match status" value="1"/>
</dbReference>
<evidence type="ECO:0000256" key="1">
    <source>
        <dbReference type="ARBA" id="ARBA00012920"/>
    </source>
</evidence>
<dbReference type="Gene3D" id="3.40.50.40">
    <property type="match status" value="1"/>
</dbReference>
<dbReference type="PIRSF" id="PIRSF500176">
    <property type="entry name" value="L_ASNase"/>
    <property type="match status" value="1"/>
</dbReference>
<dbReference type="VEuPathDB" id="TriTrypDB:BCY84_11186"/>
<dbReference type="AlphaFoldDB" id="A0A7J6YIR4"/>
<evidence type="ECO:0000256" key="2">
    <source>
        <dbReference type="SAM" id="SignalP"/>
    </source>
</evidence>
<name>A0A7J6YIR4_TRYCR</name>
<dbReference type="PANTHER" id="PTHR11707:SF28">
    <property type="entry name" value="60 KDA LYSOPHOSPHOLIPASE"/>
    <property type="match status" value="1"/>
</dbReference>
<feature type="domain" description="Asparaginase/glutaminase C-terminal" evidence="4">
    <location>
        <begin position="257"/>
        <end position="373"/>
    </location>
</feature>
<dbReference type="InterPro" id="IPR036152">
    <property type="entry name" value="Asp/glu_Ase-like_sf"/>
</dbReference>
<evidence type="ECO:0000313" key="5">
    <source>
        <dbReference type="EMBL" id="KAF5226459.1"/>
    </source>
</evidence>
<dbReference type="SMART" id="SM00870">
    <property type="entry name" value="Asparaginase"/>
    <property type="match status" value="1"/>
</dbReference>
<organism evidence="5 6">
    <name type="scientific">Trypanosoma cruzi</name>
    <dbReference type="NCBI Taxonomy" id="5693"/>
    <lineage>
        <taxon>Eukaryota</taxon>
        <taxon>Discoba</taxon>
        <taxon>Euglenozoa</taxon>
        <taxon>Kinetoplastea</taxon>
        <taxon>Metakinetoplastina</taxon>
        <taxon>Trypanosomatida</taxon>
        <taxon>Trypanosomatidae</taxon>
        <taxon>Trypanosoma</taxon>
        <taxon>Schizotrypanum</taxon>
    </lineage>
</organism>
<dbReference type="InterPro" id="IPR006034">
    <property type="entry name" value="Asparaginase/glutaminase-like"/>
</dbReference>
<evidence type="ECO:0000313" key="6">
    <source>
        <dbReference type="Proteomes" id="UP000583944"/>
    </source>
</evidence>
<accession>A0A7J6YIR4</accession>
<dbReference type="GO" id="GO:0009066">
    <property type="term" value="P:aspartate family amino acid metabolic process"/>
    <property type="evidence" value="ECO:0007669"/>
    <property type="project" value="UniProtKB-ARBA"/>
</dbReference>
<dbReference type="InterPro" id="IPR037152">
    <property type="entry name" value="L-asparaginase_N_sf"/>
</dbReference>
<dbReference type="InterPro" id="IPR040919">
    <property type="entry name" value="Asparaginase_C"/>
</dbReference>
<comment type="caution">
    <text evidence="5">The sequence shown here is derived from an EMBL/GenBank/DDBJ whole genome shotgun (WGS) entry which is preliminary data.</text>
</comment>
<keyword evidence="2" id="KW-0732">Signal</keyword>
<feature type="domain" description="L-asparaginase N-terminal" evidence="3">
    <location>
        <begin position="101"/>
        <end position="236"/>
    </location>
</feature>
<dbReference type="InterPro" id="IPR027473">
    <property type="entry name" value="L-asparaginase_C"/>
</dbReference>
<dbReference type="VEuPathDB" id="TriTrypDB:ECC02_000584"/>
<gene>
    <name evidence="5" type="ORF">ECC02_000584</name>
</gene>
<evidence type="ECO:0000259" key="3">
    <source>
        <dbReference type="Pfam" id="PF00710"/>
    </source>
</evidence>
<dbReference type="Proteomes" id="UP000583944">
    <property type="component" value="Unassembled WGS sequence"/>
</dbReference>
<dbReference type="InterPro" id="IPR027474">
    <property type="entry name" value="L-asparaginase_N"/>
</dbReference>
<feature type="signal peptide" evidence="2">
    <location>
        <begin position="1"/>
        <end position="17"/>
    </location>
</feature>
<feature type="chain" id="PRO_5029457833" description="asparaginase" evidence="2">
    <location>
        <begin position="18"/>
        <end position="389"/>
    </location>
</feature>
<reference evidence="5 6" key="1">
    <citation type="journal article" date="2019" name="Genome Biol. Evol.">
        <title>Nanopore Sequencing Significantly Improves Genome Assembly of the Protozoan Parasite Trypanosoma cruzi.</title>
        <authorList>
            <person name="Diaz-Viraque F."/>
            <person name="Pita S."/>
            <person name="Greif G."/>
            <person name="de Souza R.C.M."/>
            <person name="Iraola G."/>
            <person name="Robello C."/>
        </authorList>
    </citation>
    <scope>NUCLEOTIDE SEQUENCE [LARGE SCALE GENOMIC DNA]</scope>
    <source>
        <strain evidence="5 6">Berenice</strain>
    </source>
</reference>